<reference evidence="1 2" key="1">
    <citation type="submission" date="2017-02" db="EMBL/GenBank/DDBJ databases">
        <authorList>
            <person name="Peterson S.W."/>
        </authorList>
    </citation>
    <scope>NUCLEOTIDE SEQUENCE [LARGE SCALE GENOMIC DNA]</scope>
    <source>
        <strain evidence="1 2">DSM 22899</strain>
    </source>
</reference>
<dbReference type="STRING" id="623280.SAMN05660226_03027"/>
<dbReference type="AlphaFoldDB" id="A0A1T5DZ96"/>
<dbReference type="RefSeq" id="WP_079717695.1">
    <property type="nucleotide sequence ID" value="NZ_FUYS01000008.1"/>
</dbReference>
<name>A0A1T5DZ96_9SPHI</name>
<evidence type="ECO:0000313" key="2">
    <source>
        <dbReference type="Proteomes" id="UP000190541"/>
    </source>
</evidence>
<organism evidence="1 2">
    <name type="scientific">Parapedobacter luteus</name>
    <dbReference type="NCBI Taxonomy" id="623280"/>
    <lineage>
        <taxon>Bacteria</taxon>
        <taxon>Pseudomonadati</taxon>
        <taxon>Bacteroidota</taxon>
        <taxon>Sphingobacteriia</taxon>
        <taxon>Sphingobacteriales</taxon>
        <taxon>Sphingobacteriaceae</taxon>
        <taxon>Parapedobacter</taxon>
    </lineage>
</organism>
<dbReference type="OrthoDB" id="5446016at2"/>
<keyword evidence="2" id="KW-1185">Reference proteome</keyword>
<proteinExistence type="predicted"/>
<sequence>MEPKLIGITKNSVIKRSYWIDYLRSTLTILVIAHHSAIAYATFGKFHKERYIASTSPVVDMRSNVGLDIFINFNDIFFMSLMCIRPMNYMFDF</sequence>
<evidence type="ECO:0008006" key="3">
    <source>
        <dbReference type="Google" id="ProtNLM"/>
    </source>
</evidence>
<protein>
    <recommendedName>
        <fullName evidence="3">Acyltransferase family protein</fullName>
    </recommendedName>
</protein>
<gene>
    <name evidence="1" type="ORF">SAMN05660226_03027</name>
</gene>
<accession>A0A1T5DZ96</accession>
<dbReference type="EMBL" id="FUYS01000008">
    <property type="protein sequence ID" value="SKB77041.1"/>
    <property type="molecule type" value="Genomic_DNA"/>
</dbReference>
<evidence type="ECO:0000313" key="1">
    <source>
        <dbReference type="EMBL" id="SKB77041.1"/>
    </source>
</evidence>
<dbReference type="Proteomes" id="UP000190541">
    <property type="component" value="Unassembled WGS sequence"/>
</dbReference>